<dbReference type="PROSITE" id="PS00087">
    <property type="entry name" value="SOD_CU_ZN_1"/>
    <property type="match status" value="1"/>
</dbReference>
<evidence type="ECO:0000256" key="3">
    <source>
        <dbReference type="ARBA" id="ARBA00022833"/>
    </source>
</evidence>
<keyword evidence="10" id="KW-0732">Signal</keyword>
<dbReference type="InterPro" id="IPR036423">
    <property type="entry name" value="SOD-like_Cu/Zn_dom_sf"/>
</dbReference>
<dbReference type="CDD" id="cd00305">
    <property type="entry name" value="Cu-Zn_Superoxide_Dismutase"/>
    <property type="match status" value="1"/>
</dbReference>
<comment type="cofactor">
    <cofactor evidence="9">
        <name>Zn(2+)</name>
        <dbReference type="ChEBI" id="CHEBI:29105"/>
    </cofactor>
    <text evidence="9">Binds 1 zinc ion per subunit.</text>
</comment>
<dbReference type="Pfam" id="PF00080">
    <property type="entry name" value="Sod_Cu"/>
    <property type="match status" value="1"/>
</dbReference>
<evidence type="ECO:0000256" key="4">
    <source>
        <dbReference type="ARBA" id="ARBA00022862"/>
    </source>
</evidence>
<dbReference type="GeneID" id="119732426"/>
<keyword evidence="4" id="KW-0049">Antioxidant</keyword>
<evidence type="ECO:0000256" key="9">
    <source>
        <dbReference type="RuleBase" id="RU000393"/>
    </source>
</evidence>
<dbReference type="InterPro" id="IPR001424">
    <property type="entry name" value="SOD_Cu_Zn_dom"/>
</dbReference>
<keyword evidence="7" id="KW-1015">Disulfide bond</keyword>
<evidence type="ECO:0000256" key="5">
    <source>
        <dbReference type="ARBA" id="ARBA00023002"/>
    </source>
</evidence>
<comment type="function">
    <text evidence="9">Destroys radicals which are normally produced within the cells and which are toxic to biological systems.</text>
</comment>
<dbReference type="InterPro" id="IPR024134">
    <property type="entry name" value="SOD_Cu/Zn_/chaperone"/>
</dbReference>
<keyword evidence="5 9" id="KW-0560">Oxidoreductase</keyword>
<dbReference type="OMA" id="CGVIGIR"/>
<keyword evidence="6 9" id="KW-0186">Copper</keyword>
<dbReference type="AlphaFoldDB" id="A0A914AD65"/>
<dbReference type="FunFam" id="2.60.40.200:FF:000003">
    <property type="entry name" value="Superoxide dismutase [Cu-Zn], chloroplastic"/>
    <property type="match status" value="1"/>
</dbReference>
<protein>
    <recommendedName>
        <fullName evidence="9">Superoxide dismutase [Cu-Zn]</fullName>
        <ecNumber evidence="9">1.15.1.1</ecNumber>
    </recommendedName>
</protein>
<feature type="domain" description="Superoxide dismutase copper/zinc binding" evidence="11">
    <location>
        <begin position="70"/>
        <end position="208"/>
    </location>
</feature>
<feature type="signal peptide" evidence="10">
    <location>
        <begin position="1"/>
        <end position="24"/>
    </location>
</feature>
<evidence type="ECO:0000256" key="10">
    <source>
        <dbReference type="SAM" id="SignalP"/>
    </source>
</evidence>
<dbReference type="PRINTS" id="PR00068">
    <property type="entry name" value="CUZNDISMTASE"/>
</dbReference>
<dbReference type="Proteomes" id="UP000887568">
    <property type="component" value="Unplaced"/>
</dbReference>
<feature type="chain" id="PRO_5036949806" description="Superoxide dismutase [Cu-Zn]" evidence="10">
    <location>
        <begin position="25"/>
        <end position="214"/>
    </location>
</feature>
<evidence type="ECO:0000256" key="7">
    <source>
        <dbReference type="ARBA" id="ARBA00023157"/>
    </source>
</evidence>
<dbReference type="GO" id="GO:0005507">
    <property type="term" value="F:copper ion binding"/>
    <property type="evidence" value="ECO:0007669"/>
    <property type="project" value="InterPro"/>
</dbReference>
<dbReference type="PANTHER" id="PTHR10003">
    <property type="entry name" value="SUPEROXIDE DISMUTASE CU-ZN -RELATED"/>
    <property type="match status" value="1"/>
</dbReference>
<evidence type="ECO:0000313" key="13">
    <source>
        <dbReference type="Proteomes" id="UP000887568"/>
    </source>
</evidence>
<comment type="catalytic activity">
    <reaction evidence="8 9">
        <text>2 superoxide + 2 H(+) = H2O2 + O2</text>
        <dbReference type="Rhea" id="RHEA:20696"/>
        <dbReference type="ChEBI" id="CHEBI:15378"/>
        <dbReference type="ChEBI" id="CHEBI:15379"/>
        <dbReference type="ChEBI" id="CHEBI:16240"/>
        <dbReference type="ChEBI" id="CHEBI:18421"/>
        <dbReference type="EC" id="1.15.1.1"/>
    </reaction>
</comment>
<dbReference type="EnsemblMetazoa" id="XM_038205937.1">
    <property type="protein sequence ID" value="XP_038061865.1"/>
    <property type="gene ID" value="LOC119732426"/>
</dbReference>
<comment type="cofactor">
    <cofactor evidence="9">
        <name>Cu cation</name>
        <dbReference type="ChEBI" id="CHEBI:23378"/>
    </cofactor>
    <text evidence="9">Binds 1 copper ion per subunit.</text>
</comment>
<dbReference type="GO" id="GO:0004784">
    <property type="term" value="F:superoxide dismutase activity"/>
    <property type="evidence" value="ECO:0007669"/>
    <property type="project" value="UniProtKB-EC"/>
</dbReference>
<dbReference type="InterPro" id="IPR018152">
    <property type="entry name" value="SOD_Cu/Zn_BS"/>
</dbReference>
<evidence type="ECO:0000313" key="12">
    <source>
        <dbReference type="EnsemblMetazoa" id="XP_038061865.1"/>
    </source>
</evidence>
<accession>A0A914AD65</accession>
<evidence type="ECO:0000259" key="11">
    <source>
        <dbReference type="Pfam" id="PF00080"/>
    </source>
</evidence>
<dbReference type="SUPFAM" id="SSF49329">
    <property type="entry name" value="Cu,Zn superoxide dismutase-like"/>
    <property type="match status" value="1"/>
</dbReference>
<dbReference type="PROSITE" id="PS00332">
    <property type="entry name" value="SOD_CU_ZN_2"/>
    <property type="match status" value="1"/>
</dbReference>
<keyword evidence="13" id="KW-1185">Reference proteome</keyword>
<comment type="similarity">
    <text evidence="1 9">Belongs to the Cu-Zn superoxide dismutase family.</text>
</comment>
<sequence>MGVYGVALLLASCLCVSLVQNAAGASRREYLNLLHALQHDRALQDPYIRARCDLQNNPDLSDDIKAANNVQGAVTFKQLKTGGSLSVSVSLTGLDVSSADLHGFHVHQFGDLTNGCGSTGGHFNPSGKQHGGPQDVERHVGDFGNVERNSDGSVYTEFTDDVASLLGTNTIIGRAIVLHKDTDDLGRGGYSDSLTTGHAGARLACCIINEVVTV</sequence>
<dbReference type="OrthoDB" id="2015551at2759"/>
<dbReference type="RefSeq" id="XP_038061865.1">
    <property type="nucleotide sequence ID" value="XM_038205937.1"/>
</dbReference>
<evidence type="ECO:0000256" key="6">
    <source>
        <dbReference type="ARBA" id="ARBA00023008"/>
    </source>
</evidence>
<evidence type="ECO:0000256" key="1">
    <source>
        <dbReference type="ARBA" id="ARBA00010457"/>
    </source>
</evidence>
<dbReference type="Gene3D" id="2.60.40.200">
    <property type="entry name" value="Superoxide dismutase, copper/zinc binding domain"/>
    <property type="match status" value="1"/>
</dbReference>
<proteinExistence type="inferred from homology"/>
<dbReference type="EC" id="1.15.1.1" evidence="9"/>
<keyword evidence="2 9" id="KW-0479">Metal-binding</keyword>
<name>A0A914AD65_PATMI</name>
<evidence type="ECO:0000256" key="2">
    <source>
        <dbReference type="ARBA" id="ARBA00022723"/>
    </source>
</evidence>
<keyword evidence="3 9" id="KW-0862">Zinc</keyword>
<reference evidence="12" key="1">
    <citation type="submission" date="2022-11" db="UniProtKB">
        <authorList>
            <consortium name="EnsemblMetazoa"/>
        </authorList>
    </citation>
    <scope>IDENTIFICATION</scope>
</reference>
<organism evidence="12 13">
    <name type="scientific">Patiria miniata</name>
    <name type="common">Bat star</name>
    <name type="synonym">Asterina miniata</name>
    <dbReference type="NCBI Taxonomy" id="46514"/>
    <lineage>
        <taxon>Eukaryota</taxon>
        <taxon>Metazoa</taxon>
        <taxon>Echinodermata</taxon>
        <taxon>Eleutherozoa</taxon>
        <taxon>Asterozoa</taxon>
        <taxon>Asteroidea</taxon>
        <taxon>Valvatacea</taxon>
        <taxon>Valvatida</taxon>
        <taxon>Asterinidae</taxon>
        <taxon>Patiria</taxon>
    </lineage>
</organism>
<evidence type="ECO:0000256" key="8">
    <source>
        <dbReference type="ARBA" id="ARBA00049204"/>
    </source>
</evidence>